<protein>
    <submittedName>
        <fullName evidence="2">Uncharacterized protein</fullName>
    </submittedName>
</protein>
<evidence type="ECO:0000313" key="3">
    <source>
        <dbReference type="Proteomes" id="UP001177670"/>
    </source>
</evidence>
<keyword evidence="1" id="KW-0732">Signal</keyword>
<organism evidence="2 3">
    <name type="scientific">Melipona bicolor</name>
    <dbReference type="NCBI Taxonomy" id="60889"/>
    <lineage>
        <taxon>Eukaryota</taxon>
        <taxon>Metazoa</taxon>
        <taxon>Ecdysozoa</taxon>
        <taxon>Arthropoda</taxon>
        <taxon>Hexapoda</taxon>
        <taxon>Insecta</taxon>
        <taxon>Pterygota</taxon>
        <taxon>Neoptera</taxon>
        <taxon>Endopterygota</taxon>
        <taxon>Hymenoptera</taxon>
        <taxon>Apocrita</taxon>
        <taxon>Aculeata</taxon>
        <taxon>Apoidea</taxon>
        <taxon>Anthophila</taxon>
        <taxon>Apidae</taxon>
        <taxon>Melipona</taxon>
    </lineage>
</organism>
<dbReference type="EMBL" id="JAHYIQ010000009">
    <property type="protein sequence ID" value="KAK1128722.1"/>
    <property type="molecule type" value="Genomic_DNA"/>
</dbReference>
<feature type="signal peptide" evidence="1">
    <location>
        <begin position="1"/>
        <end position="19"/>
    </location>
</feature>
<gene>
    <name evidence="2" type="ORF">K0M31_019873</name>
</gene>
<accession>A0AA40G165</accession>
<keyword evidence="3" id="KW-1185">Reference proteome</keyword>
<proteinExistence type="predicted"/>
<dbReference type="AlphaFoldDB" id="A0AA40G165"/>
<feature type="chain" id="PRO_5041201322" evidence="1">
    <location>
        <begin position="20"/>
        <end position="77"/>
    </location>
</feature>
<sequence length="77" mass="8427">MANNGKGVTFTLLLFDASSLRVANVYVPIIPETFNERPRENIAGEKACDLVLVWKSKSRYATVRNETHGSGEPCAAT</sequence>
<name>A0AA40G165_9HYME</name>
<evidence type="ECO:0000256" key="1">
    <source>
        <dbReference type="SAM" id="SignalP"/>
    </source>
</evidence>
<reference evidence="2" key="1">
    <citation type="submission" date="2021-10" db="EMBL/GenBank/DDBJ databases">
        <title>Melipona bicolor Genome sequencing and assembly.</title>
        <authorList>
            <person name="Araujo N.S."/>
            <person name="Arias M.C."/>
        </authorList>
    </citation>
    <scope>NUCLEOTIDE SEQUENCE</scope>
    <source>
        <strain evidence="2">USP_2M_L1-L4_2017</strain>
        <tissue evidence="2">Whole body</tissue>
    </source>
</reference>
<evidence type="ECO:0000313" key="2">
    <source>
        <dbReference type="EMBL" id="KAK1128722.1"/>
    </source>
</evidence>
<dbReference type="Proteomes" id="UP001177670">
    <property type="component" value="Unassembled WGS sequence"/>
</dbReference>
<comment type="caution">
    <text evidence="2">The sequence shown here is derived from an EMBL/GenBank/DDBJ whole genome shotgun (WGS) entry which is preliminary data.</text>
</comment>